<comment type="subcellular location">
    <subcellularLocation>
        <location evidence="1">Membrane</location>
        <topology evidence="1">Single-pass membrane protein</topology>
    </subcellularLocation>
</comment>
<reference evidence="9" key="2">
    <citation type="submission" date="2025-08" db="UniProtKB">
        <authorList>
            <consortium name="Ensembl"/>
        </authorList>
    </citation>
    <scope>IDENTIFICATION</scope>
</reference>
<reference evidence="9" key="3">
    <citation type="submission" date="2025-09" db="UniProtKB">
        <authorList>
            <consortium name="Ensembl"/>
        </authorList>
    </citation>
    <scope>IDENTIFICATION</scope>
</reference>
<comment type="similarity">
    <text evidence="2">Belongs to the FAM241 family.</text>
</comment>
<dbReference type="AlphaFoldDB" id="A0A8C9QYU4"/>
<feature type="region of interest" description="Disordered" evidence="6">
    <location>
        <begin position="31"/>
        <end position="54"/>
    </location>
</feature>
<feature type="domain" description="DUF4605" evidence="8">
    <location>
        <begin position="64"/>
        <end position="122"/>
    </location>
</feature>
<sequence length="123" mass="13485">DSCVLYCCRGGSSHTAAGDCALSFGTCAPRSGPVRNGSVQRRRRDPPLDLPPLSPKDDCEKMGTLFGELNKCLRKAGFTQVVCGEKTVEPVVILFFWLMLWFLGFQALGLVGMLCLIIIFIQK</sequence>
<dbReference type="GeneTree" id="ENSGT00940000154340"/>
<evidence type="ECO:0000256" key="3">
    <source>
        <dbReference type="ARBA" id="ARBA00022692"/>
    </source>
</evidence>
<dbReference type="PANTHER" id="PTHR33690">
    <property type="entry name" value="DUF4605 DOMAIN-CONTAINING PROTEIN"/>
    <property type="match status" value="1"/>
</dbReference>
<name>A0A8C9QYU4_SCLFO</name>
<evidence type="ECO:0000256" key="5">
    <source>
        <dbReference type="ARBA" id="ARBA00023136"/>
    </source>
</evidence>
<organism evidence="9 10">
    <name type="scientific">Scleropages formosus</name>
    <name type="common">Asian bonytongue</name>
    <name type="synonym">Osteoglossum formosum</name>
    <dbReference type="NCBI Taxonomy" id="113540"/>
    <lineage>
        <taxon>Eukaryota</taxon>
        <taxon>Metazoa</taxon>
        <taxon>Chordata</taxon>
        <taxon>Craniata</taxon>
        <taxon>Vertebrata</taxon>
        <taxon>Euteleostomi</taxon>
        <taxon>Actinopterygii</taxon>
        <taxon>Neopterygii</taxon>
        <taxon>Teleostei</taxon>
        <taxon>Osteoglossocephala</taxon>
        <taxon>Osteoglossomorpha</taxon>
        <taxon>Osteoglossiformes</taxon>
        <taxon>Osteoglossidae</taxon>
        <taxon>Scleropages</taxon>
    </lineage>
</organism>
<evidence type="ECO:0000256" key="6">
    <source>
        <dbReference type="SAM" id="MobiDB-lite"/>
    </source>
</evidence>
<dbReference type="Pfam" id="PF15378">
    <property type="entry name" value="DUF4605"/>
    <property type="match status" value="1"/>
</dbReference>
<protein>
    <submittedName>
        <fullName evidence="9">Family with sequence similarity 241 member A</fullName>
    </submittedName>
</protein>
<evidence type="ECO:0000256" key="7">
    <source>
        <dbReference type="SAM" id="Phobius"/>
    </source>
</evidence>
<reference evidence="9 10" key="1">
    <citation type="submission" date="2019-04" db="EMBL/GenBank/DDBJ databases">
        <authorList>
            <consortium name="Wellcome Sanger Institute Data Sharing"/>
        </authorList>
    </citation>
    <scope>NUCLEOTIDE SEQUENCE [LARGE SCALE GENOMIC DNA]</scope>
</reference>
<dbReference type="InterPro" id="IPR027953">
    <property type="entry name" value="DUF4605"/>
</dbReference>
<accession>A0A8C9QYU4</accession>
<keyword evidence="3 7" id="KW-0812">Transmembrane</keyword>
<evidence type="ECO:0000259" key="8">
    <source>
        <dbReference type="Pfam" id="PF15378"/>
    </source>
</evidence>
<dbReference type="PANTHER" id="PTHR33690:SF1">
    <property type="entry name" value="FAMILY WITH SEQUENCE SIMILARITY 241 MEMBER A"/>
    <property type="match status" value="1"/>
</dbReference>
<keyword evidence="4 7" id="KW-1133">Transmembrane helix</keyword>
<dbReference type="InterPro" id="IPR052502">
    <property type="entry name" value="FAM241_domain"/>
</dbReference>
<gene>
    <name evidence="9" type="primary">FAM241A</name>
</gene>
<feature type="transmembrane region" description="Helical" evidence="7">
    <location>
        <begin position="94"/>
        <end position="121"/>
    </location>
</feature>
<dbReference type="OrthoDB" id="9903800at2759"/>
<evidence type="ECO:0000313" key="10">
    <source>
        <dbReference type="Proteomes" id="UP000694397"/>
    </source>
</evidence>
<dbReference type="GO" id="GO:0016020">
    <property type="term" value="C:membrane"/>
    <property type="evidence" value="ECO:0007669"/>
    <property type="project" value="UniProtKB-SubCell"/>
</dbReference>
<keyword evidence="5 7" id="KW-0472">Membrane</keyword>
<evidence type="ECO:0000256" key="4">
    <source>
        <dbReference type="ARBA" id="ARBA00022989"/>
    </source>
</evidence>
<proteinExistence type="inferred from homology"/>
<evidence type="ECO:0000256" key="2">
    <source>
        <dbReference type="ARBA" id="ARBA00006165"/>
    </source>
</evidence>
<evidence type="ECO:0000313" key="9">
    <source>
        <dbReference type="Ensembl" id="ENSSFOP00015005912.2"/>
    </source>
</evidence>
<evidence type="ECO:0000256" key="1">
    <source>
        <dbReference type="ARBA" id="ARBA00004167"/>
    </source>
</evidence>
<dbReference type="Proteomes" id="UP000694397">
    <property type="component" value="Chromosome 5"/>
</dbReference>
<dbReference type="Ensembl" id="ENSSFOT00015006009.2">
    <property type="protein sequence ID" value="ENSSFOP00015005912.2"/>
    <property type="gene ID" value="ENSSFOG00015003843.2"/>
</dbReference>
<keyword evidence="10" id="KW-1185">Reference proteome</keyword>